<feature type="region of interest" description="Disordered" evidence="1">
    <location>
        <begin position="52"/>
        <end position="72"/>
    </location>
</feature>
<reference evidence="2" key="1">
    <citation type="journal article" date="2018" name="DNA Res.">
        <title>Multiple hybrid de novo genome assembly of finger millet, an orphan allotetraploid crop.</title>
        <authorList>
            <person name="Hatakeyama M."/>
            <person name="Aluri S."/>
            <person name="Balachadran M.T."/>
            <person name="Sivarajan S.R."/>
            <person name="Patrignani A."/>
            <person name="Gruter S."/>
            <person name="Poveda L."/>
            <person name="Shimizu-Inatsugi R."/>
            <person name="Baeten J."/>
            <person name="Francoijs K.J."/>
            <person name="Nataraja K.N."/>
            <person name="Reddy Y.A.N."/>
            <person name="Phadnis S."/>
            <person name="Ravikumar R.L."/>
            <person name="Schlapbach R."/>
            <person name="Sreeman S.M."/>
            <person name="Shimizu K.K."/>
        </authorList>
    </citation>
    <scope>NUCLEOTIDE SEQUENCE</scope>
</reference>
<evidence type="ECO:0000256" key="1">
    <source>
        <dbReference type="SAM" id="MobiDB-lite"/>
    </source>
</evidence>
<dbReference type="EMBL" id="BQKI01000071">
    <property type="protein sequence ID" value="GJN14247.1"/>
    <property type="molecule type" value="Genomic_DNA"/>
</dbReference>
<keyword evidence="3" id="KW-1185">Reference proteome</keyword>
<accession>A0AAV5DVU6</accession>
<evidence type="ECO:0000313" key="2">
    <source>
        <dbReference type="EMBL" id="GJN14247.1"/>
    </source>
</evidence>
<proteinExistence type="predicted"/>
<protein>
    <submittedName>
        <fullName evidence="2">Uncharacterized protein</fullName>
    </submittedName>
</protein>
<reference evidence="2" key="2">
    <citation type="submission" date="2021-12" db="EMBL/GenBank/DDBJ databases">
        <title>Resequencing data analysis of finger millet.</title>
        <authorList>
            <person name="Hatakeyama M."/>
            <person name="Aluri S."/>
            <person name="Balachadran M.T."/>
            <person name="Sivarajan S.R."/>
            <person name="Poveda L."/>
            <person name="Shimizu-Inatsugi R."/>
            <person name="Schlapbach R."/>
            <person name="Sreeman S.M."/>
            <person name="Shimizu K.K."/>
        </authorList>
    </citation>
    <scope>NUCLEOTIDE SEQUENCE</scope>
</reference>
<organism evidence="2 3">
    <name type="scientific">Eleusine coracana subsp. coracana</name>
    <dbReference type="NCBI Taxonomy" id="191504"/>
    <lineage>
        <taxon>Eukaryota</taxon>
        <taxon>Viridiplantae</taxon>
        <taxon>Streptophyta</taxon>
        <taxon>Embryophyta</taxon>
        <taxon>Tracheophyta</taxon>
        <taxon>Spermatophyta</taxon>
        <taxon>Magnoliopsida</taxon>
        <taxon>Liliopsida</taxon>
        <taxon>Poales</taxon>
        <taxon>Poaceae</taxon>
        <taxon>PACMAD clade</taxon>
        <taxon>Chloridoideae</taxon>
        <taxon>Cynodonteae</taxon>
        <taxon>Eleusininae</taxon>
        <taxon>Eleusine</taxon>
    </lineage>
</organism>
<evidence type="ECO:0000313" key="3">
    <source>
        <dbReference type="Proteomes" id="UP001054889"/>
    </source>
</evidence>
<dbReference type="Proteomes" id="UP001054889">
    <property type="component" value="Unassembled WGS sequence"/>
</dbReference>
<gene>
    <name evidence="2" type="primary">gb01045</name>
    <name evidence="2" type="ORF">PR202_gb01045</name>
</gene>
<dbReference type="AlphaFoldDB" id="A0AAV5DVU6"/>
<sequence>MLFNAQNATSGVPFQLKKNLKTFVRNSLMNRGSAAEGRTALVMILATLNMTTPASGSSTNPTYQSLHQRLRD</sequence>
<name>A0AAV5DVU6_ELECO</name>
<comment type="caution">
    <text evidence="2">The sequence shown here is derived from an EMBL/GenBank/DDBJ whole genome shotgun (WGS) entry which is preliminary data.</text>
</comment>